<dbReference type="OrthoDB" id="10297816at2759"/>
<evidence type="ECO:0000313" key="1">
    <source>
        <dbReference type="EMBL" id="KAE8989492.1"/>
    </source>
</evidence>
<gene>
    <name evidence="2" type="ORF">PR001_g19930</name>
    <name evidence="1" type="ORF">PR002_g21432</name>
    <name evidence="3" type="ORF">PR003_g9970</name>
</gene>
<evidence type="ECO:0000313" key="5">
    <source>
        <dbReference type="Proteomes" id="UP000434957"/>
    </source>
</evidence>
<comment type="caution">
    <text evidence="1">The sequence shown here is derived from an EMBL/GenBank/DDBJ whole genome shotgun (WGS) entry which is preliminary data.</text>
</comment>
<dbReference type="Proteomes" id="UP000429607">
    <property type="component" value="Unassembled WGS sequence"/>
</dbReference>
<evidence type="ECO:0000313" key="6">
    <source>
        <dbReference type="Proteomes" id="UP000435112"/>
    </source>
</evidence>
<evidence type="ECO:0000313" key="4">
    <source>
        <dbReference type="Proteomes" id="UP000429607"/>
    </source>
</evidence>
<dbReference type="EMBL" id="QXFV01001906">
    <property type="protein sequence ID" value="KAE8996188.1"/>
    <property type="molecule type" value="Genomic_DNA"/>
</dbReference>
<dbReference type="Proteomes" id="UP000435112">
    <property type="component" value="Unassembled WGS sequence"/>
</dbReference>
<reference evidence="4 6" key="1">
    <citation type="submission" date="2018-09" db="EMBL/GenBank/DDBJ databases">
        <title>Genomic investigation of the strawberry pathogen Phytophthora fragariae indicates pathogenicity is determined by transcriptional variation in three key races.</title>
        <authorList>
            <person name="Adams T.M."/>
            <person name="Armitage A.D."/>
            <person name="Sobczyk M.K."/>
            <person name="Bates H.J."/>
            <person name="Dunwell J.M."/>
            <person name="Nellist C.F."/>
            <person name="Harrison R.J."/>
        </authorList>
    </citation>
    <scope>NUCLEOTIDE SEQUENCE [LARGE SCALE GENOMIC DNA]</scope>
    <source>
        <strain evidence="2 4">SCRP249</strain>
        <strain evidence="1 6">SCRP324</strain>
        <strain evidence="3 5">SCRP333</strain>
    </source>
</reference>
<evidence type="ECO:0000313" key="2">
    <source>
        <dbReference type="EMBL" id="KAE8996188.1"/>
    </source>
</evidence>
<name>A0A6A3J5C2_9STRA</name>
<sequence>MSSVEANMLLRIRGDPCVKTFVQTRGFQNAVAHQAWQRGVHAACLDLKHIRLIPRVKNKTIHEWTRDARAAGVRPRAVVPVKKGPALKLALEADAEAVVAAPTVHPLVDQFNKIVEDMAILRAEVRALAADTQLQQAIESEGKAIESIRKAVEANEKAIESQGKTLKTMQAEIAVNRKHINALLRWVTPAKLVSKRCMLEKYREMLFAAVRVNEDDSVVDLIQRVRASNPDKVVLWALDQHSSISLDIEEARAVVRDDEGVNYDEVYFRLYGGRGVVINTDSK</sequence>
<dbReference type="AlphaFoldDB" id="A0A6A3J5C2"/>
<dbReference type="EMBL" id="QXFT01000531">
    <property type="protein sequence ID" value="KAE9341450.1"/>
    <property type="molecule type" value="Genomic_DNA"/>
</dbReference>
<proteinExistence type="predicted"/>
<protein>
    <submittedName>
        <fullName evidence="1">Uncharacterized protein</fullName>
    </submittedName>
</protein>
<organism evidence="1 6">
    <name type="scientific">Phytophthora rubi</name>
    <dbReference type="NCBI Taxonomy" id="129364"/>
    <lineage>
        <taxon>Eukaryota</taxon>
        <taxon>Sar</taxon>
        <taxon>Stramenopiles</taxon>
        <taxon>Oomycota</taxon>
        <taxon>Peronosporomycetes</taxon>
        <taxon>Peronosporales</taxon>
        <taxon>Peronosporaceae</taxon>
        <taxon>Phytophthora</taxon>
    </lineage>
</organism>
<accession>A0A6A3J5C2</accession>
<dbReference type="EMBL" id="QXFU01002167">
    <property type="protein sequence ID" value="KAE8989492.1"/>
    <property type="molecule type" value="Genomic_DNA"/>
</dbReference>
<dbReference type="Proteomes" id="UP000434957">
    <property type="component" value="Unassembled WGS sequence"/>
</dbReference>
<keyword evidence="5" id="KW-1185">Reference proteome</keyword>
<evidence type="ECO:0000313" key="3">
    <source>
        <dbReference type="EMBL" id="KAE9341450.1"/>
    </source>
</evidence>